<dbReference type="AlphaFoldDB" id="A0A0E4GA97"/>
<evidence type="ECO:0000259" key="2">
    <source>
        <dbReference type="Pfam" id="PF04069"/>
    </source>
</evidence>
<name>A0A0E4GA97_9FIRM</name>
<proteinExistence type="predicted"/>
<dbReference type="EMBL" id="CGIH01000020">
    <property type="protein sequence ID" value="CFX40511.1"/>
    <property type="molecule type" value="Genomic_DNA"/>
</dbReference>
<dbReference type="Proteomes" id="UP000045545">
    <property type="component" value="Unassembled WGS sequence"/>
</dbReference>
<evidence type="ECO:0000256" key="1">
    <source>
        <dbReference type="SAM" id="SignalP"/>
    </source>
</evidence>
<reference evidence="3 4" key="1">
    <citation type="submission" date="2015-03" db="EMBL/GenBank/DDBJ databases">
        <authorList>
            <person name="Murphy D."/>
        </authorList>
    </citation>
    <scope>NUCLEOTIDE SEQUENCE [LARGE SCALE GENOMIC DNA]</scope>
    <source>
        <strain evidence="3 4">OL-4</strain>
    </source>
</reference>
<protein>
    <submittedName>
        <fullName evidence="3">ABC-type glycine betaine transport system, substrate-binding domain</fullName>
    </submittedName>
</protein>
<dbReference type="STRING" id="690567.1146"/>
<evidence type="ECO:0000313" key="4">
    <source>
        <dbReference type="Proteomes" id="UP000045545"/>
    </source>
</evidence>
<dbReference type="Pfam" id="PF04069">
    <property type="entry name" value="OpuAC"/>
    <property type="match status" value="2"/>
</dbReference>
<feature type="signal peptide" evidence="1">
    <location>
        <begin position="1"/>
        <end position="23"/>
    </location>
</feature>
<organism evidence="3 4">
    <name type="scientific">Syntrophomonas zehnderi OL-4</name>
    <dbReference type="NCBI Taxonomy" id="690567"/>
    <lineage>
        <taxon>Bacteria</taxon>
        <taxon>Bacillati</taxon>
        <taxon>Bacillota</taxon>
        <taxon>Clostridia</taxon>
        <taxon>Eubacteriales</taxon>
        <taxon>Syntrophomonadaceae</taxon>
        <taxon>Syntrophomonas</taxon>
    </lineage>
</organism>
<feature type="chain" id="PRO_5038617229" evidence="1">
    <location>
        <begin position="24"/>
        <end position="323"/>
    </location>
</feature>
<evidence type="ECO:0000313" key="3">
    <source>
        <dbReference type="EMBL" id="CFX40511.1"/>
    </source>
</evidence>
<dbReference type="RefSeq" id="WP_242847489.1">
    <property type="nucleotide sequence ID" value="NZ_CGIH01000020.1"/>
</dbReference>
<dbReference type="GO" id="GO:0022857">
    <property type="term" value="F:transmembrane transporter activity"/>
    <property type="evidence" value="ECO:0007669"/>
    <property type="project" value="InterPro"/>
</dbReference>
<keyword evidence="4" id="KW-1185">Reference proteome</keyword>
<feature type="domain" description="ABC-type glycine betaine transport system substrate-binding" evidence="2">
    <location>
        <begin position="191"/>
        <end position="318"/>
    </location>
</feature>
<gene>
    <name evidence="3" type="ORF">1146</name>
</gene>
<dbReference type="PROSITE" id="PS51257">
    <property type="entry name" value="PROKAR_LIPOPROTEIN"/>
    <property type="match status" value="1"/>
</dbReference>
<dbReference type="Gene3D" id="3.40.190.10">
    <property type="entry name" value="Periplasmic binding protein-like II"/>
    <property type="match status" value="2"/>
</dbReference>
<dbReference type="InterPro" id="IPR007210">
    <property type="entry name" value="ABC_Gly_betaine_transp_sub-bd"/>
</dbReference>
<feature type="domain" description="ABC-type glycine betaine transport system substrate-binding" evidence="2">
    <location>
        <begin position="42"/>
        <end position="174"/>
    </location>
</feature>
<dbReference type="SUPFAM" id="SSF53850">
    <property type="entry name" value="Periplasmic binding protein-like II"/>
    <property type="match status" value="2"/>
</dbReference>
<keyword evidence="1" id="KW-0732">Signal</keyword>
<accession>A0A0E4GA97</accession>
<sequence>MFNHRFTKVLTLLVLFSMMSVFVVGCGGNQASKEGTANTIDSWVLGTDHEFSVRPDGYLELQQVYDFKFDNVQVMDLGVTYGALQNGKVPVAMGFATDGRIAALGLVSLEDDKGFFPVYNPAPVVRQEVLKAYPELEEILAPISEKLDTESMIDLNKQVDVDNKTPEEAAKDWLLKENLIDEKSPKVKKGKITVGSKEFTEQLILGQITIQLLENKGFEVEDQTGLNGSAVVRAALEGKEVDLYWEYTGTAWLTYMENEEPITDSEECYEKVKEADAANGLVWLDYAPFDNTYTLMMRKADADAYGIKTISDLAEVVKSNQKL</sequence>
<dbReference type="GO" id="GO:0043190">
    <property type="term" value="C:ATP-binding cassette (ABC) transporter complex"/>
    <property type="evidence" value="ECO:0007669"/>
    <property type="project" value="InterPro"/>
</dbReference>